<name>A0ACA8E2T4_9GAMM</name>
<reference evidence="1" key="1">
    <citation type="submission" date="2015-03" db="EMBL/GenBank/DDBJ databases">
        <authorList>
            <person name="Xie B.-B."/>
            <person name="Rong J.-C."/>
            <person name="Qin Q.-L."/>
            <person name="Zhang Y.-Z."/>
        </authorList>
    </citation>
    <scope>NUCLEOTIDE SEQUENCE</scope>
    <source>
        <strain evidence="1">DSM 14585</strain>
    </source>
</reference>
<keyword evidence="2" id="KW-1185">Reference proteome</keyword>
<sequence>MLCDNITIGYRVYGICANDFYSHLLVFLLANCANNSKNNHLNQKYWLLVFRLL</sequence>
<evidence type="ECO:0000313" key="1">
    <source>
        <dbReference type="EMBL" id="ATC84597.1"/>
    </source>
</evidence>
<gene>
    <name evidence="1" type="ORF">PAGA_b0740</name>
</gene>
<proteinExistence type="predicted"/>
<organism evidence="1 2">
    <name type="scientific">Pseudoalteromonas agarivorans DSM 14585</name>
    <dbReference type="NCBI Taxonomy" id="1312369"/>
    <lineage>
        <taxon>Bacteria</taxon>
        <taxon>Pseudomonadati</taxon>
        <taxon>Pseudomonadota</taxon>
        <taxon>Gammaproteobacteria</taxon>
        <taxon>Alteromonadales</taxon>
        <taxon>Pseudoalteromonadaceae</taxon>
        <taxon>Pseudoalteromonas</taxon>
    </lineage>
</organism>
<protein>
    <submittedName>
        <fullName evidence="1">Uncharacterized protein</fullName>
    </submittedName>
</protein>
<dbReference type="EMBL" id="CP011012">
    <property type="protein sequence ID" value="ATC84597.1"/>
    <property type="molecule type" value="Genomic_DNA"/>
</dbReference>
<accession>A0ACA8E2T4</accession>
<dbReference type="Proteomes" id="UP000217277">
    <property type="component" value="Chromosome II"/>
</dbReference>
<evidence type="ECO:0000313" key="2">
    <source>
        <dbReference type="Proteomes" id="UP000217277"/>
    </source>
</evidence>